<evidence type="ECO:0008006" key="10">
    <source>
        <dbReference type="Google" id="ProtNLM"/>
    </source>
</evidence>
<dbReference type="PROSITE" id="PS51192">
    <property type="entry name" value="HELICASE_ATP_BIND_1"/>
    <property type="match status" value="1"/>
</dbReference>
<sequence length="1172" mass="128778">MDRALNLGLLAGALGGQHGLPSPEELQQRLADAEVQLFRRQTSIPDDLLETAWYLHAIASVDQAQQLYTVARQRQCFAVSAHVFDMALADPRWDRVDRLILGFAAGIGYRRGDRDPNETAIMRRLQDEISSNPPVLNHIDSLAVEAGLALIGFETRTLFTRFASWRRELHEIARLVELPDLATTGYGTTHAVILGGEDLLHYLARGDVGRLSRARERLLAATLGQRGQGELPARWVAYHLLALADEAATGSVWSPDLLPPDLPDAVRHAFTMGSPPVLTLWNPQKELLTSSPSPFSAQVRRMVLSVPTSSGKTMVAQLLALSYLETTSKSICYVAPTRSLCREVRRSMASRLRVLQKEAGPDRPDFPTFDQVIRQGGDIWDALLTELGSEDAPPDVEVMTPERLQHLLRHDAEGVLDRFGMFIFDEAQLIKEASRGFTLETTIAYLHHRTRDTEHRIILLSAAMGNAAQIARWIDPDGPAKPFESQWRGPRRLYALFTSEPIWDQTTSRPSKGLSPYRLSNPLKGKLALRLSDNRTVRLEIREPIGTLVRKANSPDQTSGTTKDSDKSDPNYLVASRMIGILGHAGTALVVTSTRLTAQRIARTLAAQMPEHPDSFALADFVKTQLGDEHPLVAVLRHGVGFHHAGLPIEVLEAIEDALRADILPYLTCTSTLTDGVNLPVHTVVIYDENYQGMNQELRLRGPRLVNAVGRAGRAGKETEGWIVLVSADPPSQDGFADLAPSAQELTVSSAVTDDQAFDEILALEAAAHADQDAVIRVASGRAADFVAFIWFYLADSESRGVIPSEADVNGLSGDLLAAKQDQRYATGLTALAHHVREIYQRTEPEARRRWPRTGTSIGSAQVIDADARRVADLIRHMGQGEAEELSRPGPAVMLLAELGILADLLTLPENTAHWRFRITKQGADIPVQTHEVLLDWLQGLTYAALAETHLAAITDAGRRIEEMVDAVTSHFEHFLAWTVGALVELTNTFLIDSESERRLCPELGPFIRYGVNDRGALGLMLNGLRSRRLAHEIARQIPEDLAQGDLHEWLASMGLTEWRDRFSASASEMLDLLDLTSTRGRSLLRNLLETASTSIELDLLSPATDADSSILALTSTPGAQQPAPIGLYAGPVLLARVRAADHTDVLAILDSGLELAFRLETTTLHISTTSE</sequence>
<keyword evidence="3" id="KW-0347">Helicase</keyword>
<feature type="domain" description="Helicase ATP-binding" evidence="6">
    <location>
        <begin position="293"/>
        <end position="473"/>
    </location>
</feature>
<dbReference type="PANTHER" id="PTHR47961:SF6">
    <property type="entry name" value="DNA-DIRECTED DNA POLYMERASE"/>
    <property type="match status" value="1"/>
</dbReference>
<reference evidence="8" key="1">
    <citation type="submission" date="2021-01" db="EMBL/GenBank/DDBJ databases">
        <title>Whole genome shotgun sequence of Planotetraspora thailandica NBRC 104271.</title>
        <authorList>
            <person name="Komaki H."/>
            <person name="Tamura T."/>
        </authorList>
    </citation>
    <scope>NUCLEOTIDE SEQUENCE</scope>
    <source>
        <strain evidence="8">NBRC 104271</strain>
    </source>
</reference>
<dbReference type="InterPro" id="IPR050474">
    <property type="entry name" value="Hel308_SKI2-like"/>
</dbReference>
<protein>
    <recommendedName>
        <fullName evidence="10">DEAD/DEAH box helicase</fullName>
    </recommendedName>
</protein>
<dbReference type="Pfam" id="PF00270">
    <property type="entry name" value="DEAD"/>
    <property type="match status" value="1"/>
</dbReference>
<organism evidence="8 9">
    <name type="scientific">Planotetraspora thailandica</name>
    <dbReference type="NCBI Taxonomy" id="487172"/>
    <lineage>
        <taxon>Bacteria</taxon>
        <taxon>Bacillati</taxon>
        <taxon>Actinomycetota</taxon>
        <taxon>Actinomycetes</taxon>
        <taxon>Streptosporangiales</taxon>
        <taxon>Streptosporangiaceae</taxon>
        <taxon>Planotetraspora</taxon>
    </lineage>
</organism>
<dbReference type="GO" id="GO:0004386">
    <property type="term" value="F:helicase activity"/>
    <property type="evidence" value="ECO:0007669"/>
    <property type="project" value="UniProtKB-KW"/>
</dbReference>
<dbReference type="InterPro" id="IPR001650">
    <property type="entry name" value="Helicase_C-like"/>
</dbReference>
<gene>
    <name evidence="8" type="ORF">Pth03_82120</name>
</gene>
<dbReference type="SMART" id="SM00487">
    <property type="entry name" value="DEXDc"/>
    <property type="match status" value="1"/>
</dbReference>
<evidence type="ECO:0000256" key="1">
    <source>
        <dbReference type="ARBA" id="ARBA00022741"/>
    </source>
</evidence>
<keyword evidence="4" id="KW-0067">ATP-binding</keyword>
<dbReference type="Proteomes" id="UP000605992">
    <property type="component" value="Unassembled WGS sequence"/>
</dbReference>
<evidence type="ECO:0000256" key="4">
    <source>
        <dbReference type="ARBA" id="ARBA00022840"/>
    </source>
</evidence>
<evidence type="ECO:0000256" key="2">
    <source>
        <dbReference type="ARBA" id="ARBA00022801"/>
    </source>
</evidence>
<dbReference type="AlphaFoldDB" id="A0A8J3Y2P3"/>
<keyword evidence="9" id="KW-1185">Reference proteome</keyword>
<dbReference type="InterPro" id="IPR027417">
    <property type="entry name" value="P-loop_NTPase"/>
</dbReference>
<dbReference type="SUPFAM" id="SSF52540">
    <property type="entry name" value="P-loop containing nucleoside triphosphate hydrolases"/>
    <property type="match status" value="1"/>
</dbReference>
<evidence type="ECO:0000256" key="5">
    <source>
        <dbReference type="SAM" id="MobiDB-lite"/>
    </source>
</evidence>
<dbReference type="GO" id="GO:0003676">
    <property type="term" value="F:nucleic acid binding"/>
    <property type="evidence" value="ECO:0007669"/>
    <property type="project" value="InterPro"/>
</dbReference>
<evidence type="ECO:0000259" key="7">
    <source>
        <dbReference type="PROSITE" id="PS51194"/>
    </source>
</evidence>
<keyword evidence="2" id="KW-0378">Hydrolase</keyword>
<feature type="region of interest" description="Disordered" evidence="5">
    <location>
        <begin position="548"/>
        <end position="569"/>
    </location>
</feature>
<dbReference type="GO" id="GO:0005524">
    <property type="term" value="F:ATP binding"/>
    <property type="evidence" value="ECO:0007669"/>
    <property type="project" value="UniProtKB-KW"/>
</dbReference>
<dbReference type="GO" id="GO:0016787">
    <property type="term" value="F:hydrolase activity"/>
    <property type="evidence" value="ECO:0007669"/>
    <property type="project" value="UniProtKB-KW"/>
</dbReference>
<name>A0A8J3Y2P3_9ACTN</name>
<dbReference type="EMBL" id="BOOR01000101">
    <property type="protein sequence ID" value="GII59823.1"/>
    <property type="molecule type" value="Genomic_DNA"/>
</dbReference>
<comment type="caution">
    <text evidence="8">The sequence shown here is derived from an EMBL/GenBank/DDBJ whole genome shotgun (WGS) entry which is preliminary data.</text>
</comment>
<proteinExistence type="predicted"/>
<dbReference type="InterPro" id="IPR014001">
    <property type="entry name" value="Helicase_ATP-bd"/>
</dbReference>
<evidence type="ECO:0000259" key="6">
    <source>
        <dbReference type="PROSITE" id="PS51192"/>
    </source>
</evidence>
<dbReference type="SMART" id="SM00490">
    <property type="entry name" value="HELICc"/>
    <property type="match status" value="1"/>
</dbReference>
<accession>A0A8J3Y2P3</accession>
<evidence type="ECO:0000256" key="3">
    <source>
        <dbReference type="ARBA" id="ARBA00022806"/>
    </source>
</evidence>
<dbReference type="Gene3D" id="3.40.50.300">
    <property type="entry name" value="P-loop containing nucleotide triphosphate hydrolases"/>
    <property type="match status" value="2"/>
</dbReference>
<dbReference type="PANTHER" id="PTHR47961">
    <property type="entry name" value="DNA POLYMERASE THETA, PUTATIVE (AFU_ORTHOLOGUE AFUA_1G05260)-RELATED"/>
    <property type="match status" value="1"/>
</dbReference>
<dbReference type="InterPro" id="IPR011545">
    <property type="entry name" value="DEAD/DEAH_box_helicase_dom"/>
</dbReference>
<dbReference type="PROSITE" id="PS51194">
    <property type="entry name" value="HELICASE_CTER"/>
    <property type="match status" value="1"/>
</dbReference>
<evidence type="ECO:0000313" key="9">
    <source>
        <dbReference type="Proteomes" id="UP000605992"/>
    </source>
</evidence>
<keyword evidence="1" id="KW-0547">Nucleotide-binding</keyword>
<evidence type="ECO:0000313" key="8">
    <source>
        <dbReference type="EMBL" id="GII59823.1"/>
    </source>
</evidence>
<feature type="domain" description="Helicase C-terminal" evidence="7">
    <location>
        <begin position="577"/>
        <end position="765"/>
    </location>
</feature>